<proteinExistence type="predicted"/>
<dbReference type="Pfam" id="PF13454">
    <property type="entry name" value="NAD_binding_9"/>
    <property type="match status" value="1"/>
</dbReference>
<evidence type="ECO:0000313" key="3">
    <source>
        <dbReference type="EMBL" id="QKW54118.1"/>
    </source>
</evidence>
<dbReference type="SUPFAM" id="SSF51905">
    <property type="entry name" value="FAD/NAD(P)-binding domain"/>
    <property type="match status" value="1"/>
</dbReference>
<dbReference type="Gene3D" id="1.25.40.10">
    <property type="entry name" value="Tetratricopeptide repeat domain"/>
    <property type="match status" value="1"/>
</dbReference>
<dbReference type="Gene3D" id="3.50.50.60">
    <property type="entry name" value="FAD/NAD(P)-binding domain"/>
    <property type="match status" value="1"/>
</dbReference>
<dbReference type="PANTHER" id="PTHR40254">
    <property type="entry name" value="BLR0577 PROTEIN"/>
    <property type="match status" value="1"/>
</dbReference>
<gene>
    <name evidence="2" type="ORF">HUT08_00115</name>
    <name evidence="3" type="ORF">HUT08_36310</name>
</gene>
<dbReference type="AlphaFoldDB" id="A0A7H8N1E2"/>
<evidence type="ECO:0000313" key="2">
    <source>
        <dbReference type="EMBL" id="QKW48212.1"/>
    </source>
</evidence>
<organism evidence="2 4">
    <name type="scientific">Streptomyces buecherae</name>
    <dbReference type="NCBI Taxonomy" id="2763006"/>
    <lineage>
        <taxon>Bacteria</taxon>
        <taxon>Bacillati</taxon>
        <taxon>Actinomycetota</taxon>
        <taxon>Actinomycetes</taxon>
        <taxon>Kitasatosporales</taxon>
        <taxon>Streptomycetaceae</taxon>
        <taxon>Streptomyces</taxon>
    </lineage>
</organism>
<protein>
    <submittedName>
        <fullName evidence="2">FAD/NAD(P)-binding protein</fullName>
    </submittedName>
</protein>
<sequence length="910" mass="98936">MSSTDQEKVTVAVVGAGAAGALIGVQLCDMAARRRIPLELVMIDPAPGAGRGTAYATADPRLRLNVPAGNMSCYPDDPDHFVRWVRAHGMADARRTDFLERHRFGSYVDDTLSRAATAARDLVTVRRLHIRVTGCRCATEGARHERVLLELAGGGTLNADRVVLATGPFRRTPAWAPPELRASDRFITDPWAPGALDACRADDGRDIVLVGTGLTAVDTALLLEHPHRTVHAVSHHGRLPRAHAVTALPAVTCTTELHGLPLASLRTEIRRHVSRTVRTHGDWRPALDGLRPVTAELWASLSAEDRAEFLDRDHSGWNIHRHRMPPDTAEAVGRMVRTQRMRTHAGRIEAAERLADGSLTVRIDGRDGPLTLTAGWVVDCTGPEPRLAEAADPLWRSLVGAGLAVPDPLGMGVRTVDGRLRAADGRTAGPLWTLGAPRRGELWETTAIPEIRQQAVTIAHSLLTHPAADAPARTAPVRRGRRPVDSSGFPLSTHFAAAAAYRMGVDLVLKVQGGAEDAFRQAVALDPGFALAHAAQALLGHEGAADVDVPRALADARRCARERADEHERSFVDVVGRRVLSTSDEGDAALLRHLDRYPNDELALAVAVPTIAFSGLRDLDGGMALSVVERTAGAQRGKWFHTSLLAFMRQETGHYNEAGELAGAALAAEPGSGHAMHALAHVNYECGHHETGQAQLDRWLAGQGRDSTHRAHFSWHAALHQLAIEDTNGVRRRWAEQMSPRKVRGIRALVDSASLLWRAWLAGSWRGPLPIGDVLETVPVEVREQPANAFIALHVAVALTAVHDAAGLRRLRAHALEADRAQREVIAALCEAFEYLLEERWEDASRRLENVLPRLRWVGGSAAQREIVEEALLYALVSAGRCDTARARLEARLDRRPSPHDQRRLTALAS</sequence>
<evidence type="ECO:0000313" key="4">
    <source>
        <dbReference type="Proteomes" id="UP000509303"/>
    </source>
</evidence>
<feature type="domain" description="FAD-dependent urate hydroxylase HpyO/Asp monooxygenase CreE-like FAD/NAD(P)-binding" evidence="1">
    <location>
        <begin position="12"/>
        <end position="168"/>
    </location>
</feature>
<name>A0A7H8N1E2_9ACTN</name>
<dbReference type="InterPro" id="IPR011990">
    <property type="entry name" value="TPR-like_helical_dom_sf"/>
</dbReference>
<dbReference type="InterPro" id="IPR052189">
    <property type="entry name" value="L-asp_N-monooxygenase_NS-form"/>
</dbReference>
<dbReference type="PANTHER" id="PTHR40254:SF1">
    <property type="entry name" value="BLR0577 PROTEIN"/>
    <property type="match status" value="1"/>
</dbReference>
<evidence type="ECO:0000259" key="1">
    <source>
        <dbReference type="Pfam" id="PF13454"/>
    </source>
</evidence>
<dbReference type="Proteomes" id="UP000509303">
    <property type="component" value="Chromosome"/>
</dbReference>
<accession>A0A7H8N1E2</accession>
<dbReference type="InterPro" id="IPR038732">
    <property type="entry name" value="HpyO/CreE_NAD-binding"/>
</dbReference>
<reference evidence="2 4" key="1">
    <citation type="submission" date="2020-06" db="EMBL/GenBank/DDBJ databases">
        <title>Genome mining for natural products.</title>
        <authorList>
            <person name="Zhang B."/>
            <person name="Shi J."/>
            <person name="Ge H."/>
        </authorList>
    </citation>
    <scope>NUCLEOTIDE SEQUENCE [LARGE SCALE GENOMIC DNA]</scope>
    <source>
        <strain evidence="2 4">NA00687</strain>
    </source>
</reference>
<dbReference type="EMBL" id="CP054929">
    <property type="protein sequence ID" value="QKW48212.1"/>
    <property type="molecule type" value="Genomic_DNA"/>
</dbReference>
<keyword evidence="4" id="KW-1185">Reference proteome</keyword>
<dbReference type="RefSeq" id="WP_176159909.1">
    <property type="nucleotide sequence ID" value="NZ_CP054929.1"/>
</dbReference>
<dbReference type="InterPro" id="IPR036188">
    <property type="entry name" value="FAD/NAD-bd_sf"/>
</dbReference>
<dbReference type="PRINTS" id="PR00368">
    <property type="entry name" value="FADPNR"/>
</dbReference>
<dbReference type="EMBL" id="CP054929">
    <property type="protein sequence ID" value="QKW54118.1"/>
    <property type="molecule type" value="Genomic_DNA"/>
</dbReference>
<dbReference type="SUPFAM" id="SSF48452">
    <property type="entry name" value="TPR-like"/>
    <property type="match status" value="1"/>
</dbReference>